<dbReference type="PANTHER" id="PTHR22762">
    <property type="entry name" value="ALPHA-GLUCOSIDASE"/>
    <property type="match status" value="1"/>
</dbReference>
<dbReference type="SUPFAM" id="SSF51445">
    <property type="entry name" value="(Trans)glycosidases"/>
    <property type="match status" value="1"/>
</dbReference>
<dbReference type="KEGG" id="mhd:Marky_1819"/>
<dbReference type="AlphaFoldDB" id="F2NQX3"/>
<feature type="domain" description="Glycosyl hydrolase family 31 C-terminal" evidence="8">
    <location>
        <begin position="586"/>
        <end position="671"/>
    </location>
</feature>
<dbReference type="InterPro" id="IPR000322">
    <property type="entry name" value="Glyco_hydro_31_TIM"/>
</dbReference>
<dbReference type="InterPro" id="IPR011013">
    <property type="entry name" value="Gal_mutarotase_sf_dom"/>
</dbReference>
<dbReference type="EMBL" id="CP002630">
    <property type="protein sequence ID" value="AEB12551.1"/>
    <property type="molecule type" value="Genomic_DNA"/>
</dbReference>
<evidence type="ECO:0000259" key="7">
    <source>
        <dbReference type="Pfam" id="PF13802"/>
    </source>
</evidence>
<evidence type="ECO:0000313" key="9">
    <source>
        <dbReference type="EMBL" id="AEB12551.1"/>
    </source>
</evidence>
<dbReference type="InterPro" id="IPR025887">
    <property type="entry name" value="Glyco_hydro_31_N_dom"/>
</dbReference>
<dbReference type="GO" id="GO:0005975">
    <property type="term" value="P:carbohydrate metabolic process"/>
    <property type="evidence" value="ECO:0007669"/>
    <property type="project" value="InterPro"/>
</dbReference>
<dbReference type="Pfam" id="PF01055">
    <property type="entry name" value="Glyco_hydro_31_2nd"/>
    <property type="match status" value="1"/>
</dbReference>
<name>F2NQX3_MARHT</name>
<keyword evidence="10" id="KW-1185">Reference proteome</keyword>
<dbReference type="SUPFAM" id="SSF74650">
    <property type="entry name" value="Galactose mutarotase-like"/>
    <property type="match status" value="1"/>
</dbReference>
<dbReference type="Pfam" id="PF21365">
    <property type="entry name" value="Glyco_hydro_31_3rd"/>
    <property type="match status" value="1"/>
</dbReference>
<feature type="domain" description="Glycoside hydrolase family 31 TIM barrel" evidence="6">
    <location>
        <begin position="248"/>
        <end position="578"/>
    </location>
</feature>
<evidence type="ECO:0000256" key="4">
    <source>
        <dbReference type="RuleBase" id="RU361185"/>
    </source>
</evidence>
<keyword evidence="2 4" id="KW-0378">Hydrolase</keyword>
<keyword evidence="3 4" id="KW-0326">Glycosidase</keyword>
<feature type="domain" description="Glycoside hydrolase family 31 N-terminal" evidence="7">
    <location>
        <begin position="30"/>
        <end position="206"/>
    </location>
</feature>
<dbReference type="CDD" id="cd06604">
    <property type="entry name" value="GH31_glucosidase_II_MalA"/>
    <property type="match status" value="1"/>
</dbReference>
<evidence type="ECO:0000259" key="8">
    <source>
        <dbReference type="Pfam" id="PF21365"/>
    </source>
</evidence>
<dbReference type="InterPro" id="IPR030458">
    <property type="entry name" value="Glyco_hydro_31_AS"/>
</dbReference>
<sequence length="755" mass="84733">MHPVDFTHWRLEPRTLQLTGPTFSARVEARPHAWRILVYQRPQDAEKSSWAVASTQRRPLTFDGRTARAPNLPPLELTLAPFAFTFAELSATGLLAHEQATWRTAAAAALDPLKPTQPEPPTDGYPLGGGLELRLAERPARRYFGLGERTGFLDKKGRRYTHWNTDALDHHETTDPLYQAHPFLIGVEDGRAWGVFLDETWPSVFDLAATTPHQSALFTPGPTLDLYLIPGPTVREVVAGFTGLTGTPPLPPLWALGFHQCRWGYPDAGSVRAVADAFATHDIPLSALWLDIDHMDGYRVFTFHPARFPEPERLIGALRERGVRTVVIVDPGVKKEAGYPVYEDGKRLRAFVETPRGDEVVGEVWANPAVWPDFTRPEVRAWWADLHRYYLEKGVAGIWNDMNEPSAFRIEGTPPQQTGKTLPLGARHGKASHAEVHNVYGLAMSQAAHEAQRRAAPTRRPFVLTRAGFAGIQRYAWVWTGDNQSHWSHLEMSIPMLLNLSLSGVAFAGADIGGFSEDATPELVTRWTWLGAFYPLMRNHSSKTSRRQEPYAFGAPWTHPMRQAIRFRYQLLPYTYTLAEEAHRTGAPLMRPLFYEFPEDETAYTLHDAFLYGPALLVAPITRPAQTHRAVYLPPGRWQDWWTGEVLEGPRWIVAEAPLDAIPLYLREGHAVPTTTPEPRETARFDPLVFRAFPTGPSRGEVYEDDGDGPTPGRRSRLEVHDRTARFDGPRAGRTVRVEVLTPEGERAALELAPP</sequence>
<dbReference type="HOGENOM" id="CLU_000631_10_3_0"/>
<protein>
    <submittedName>
        <fullName evidence="9">Alpha-glucosidase</fullName>
        <ecNumber evidence="9">3.2.1.20</ecNumber>
    </submittedName>
</protein>
<evidence type="ECO:0000256" key="3">
    <source>
        <dbReference type="ARBA" id="ARBA00023295"/>
    </source>
</evidence>
<dbReference type="Gene3D" id="2.60.40.1180">
    <property type="entry name" value="Golgi alpha-mannosidase II"/>
    <property type="match status" value="1"/>
</dbReference>
<dbReference type="STRING" id="869210.Marky_1819"/>
<evidence type="ECO:0000256" key="1">
    <source>
        <dbReference type="ARBA" id="ARBA00007806"/>
    </source>
</evidence>
<proteinExistence type="inferred from homology"/>
<dbReference type="SUPFAM" id="SSF51011">
    <property type="entry name" value="Glycosyl hydrolase domain"/>
    <property type="match status" value="1"/>
</dbReference>
<dbReference type="EC" id="3.2.1.20" evidence="9"/>
<dbReference type="PROSITE" id="PS00129">
    <property type="entry name" value="GLYCOSYL_HYDROL_F31_1"/>
    <property type="match status" value="1"/>
</dbReference>
<dbReference type="GO" id="GO:0004558">
    <property type="term" value="F:alpha-1,4-glucosidase activity"/>
    <property type="evidence" value="ECO:0007669"/>
    <property type="project" value="UniProtKB-EC"/>
</dbReference>
<dbReference type="InterPro" id="IPR017853">
    <property type="entry name" value="GH"/>
</dbReference>
<dbReference type="Pfam" id="PF13802">
    <property type="entry name" value="Gal_mutarotas_2"/>
    <property type="match status" value="1"/>
</dbReference>
<evidence type="ECO:0000313" key="10">
    <source>
        <dbReference type="Proteomes" id="UP000007030"/>
    </source>
</evidence>
<organism evidence="9 10">
    <name type="scientific">Marinithermus hydrothermalis (strain DSM 14884 / JCM 11576 / T1)</name>
    <dbReference type="NCBI Taxonomy" id="869210"/>
    <lineage>
        <taxon>Bacteria</taxon>
        <taxon>Thermotogati</taxon>
        <taxon>Deinococcota</taxon>
        <taxon>Deinococci</taxon>
        <taxon>Thermales</taxon>
        <taxon>Thermaceae</taxon>
        <taxon>Marinithermus</taxon>
    </lineage>
</organism>
<evidence type="ECO:0000256" key="2">
    <source>
        <dbReference type="ARBA" id="ARBA00022801"/>
    </source>
</evidence>
<dbReference type="CDD" id="cd14752">
    <property type="entry name" value="GH31_N"/>
    <property type="match status" value="1"/>
</dbReference>
<evidence type="ECO:0000259" key="6">
    <source>
        <dbReference type="Pfam" id="PF01055"/>
    </source>
</evidence>
<dbReference type="Gene3D" id="3.20.20.80">
    <property type="entry name" value="Glycosidases"/>
    <property type="match status" value="1"/>
</dbReference>
<accession>F2NQX3</accession>
<dbReference type="Proteomes" id="UP000007030">
    <property type="component" value="Chromosome"/>
</dbReference>
<dbReference type="eggNOG" id="COG1501">
    <property type="taxonomic scope" value="Bacteria"/>
</dbReference>
<dbReference type="InterPro" id="IPR013780">
    <property type="entry name" value="Glyco_hydro_b"/>
</dbReference>
<dbReference type="GO" id="GO:0030246">
    <property type="term" value="F:carbohydrate binding"/>
    <property type="evidence" value="ECO:0007669"/>
    <property type="project" value="InterPro"/>
</dbReference>
<dbReference type="Gene3D" id="2.60.40.1760">
    <property type="entry name" value="glycosyl hydrolase (family 31)"/>
    <property type="match status" value="1"/>
</dbReference>
<feature type="region of interest" description="Disordered" evidence="5">
    <location>
        <begin position="696"/>
        <end position="719"/>
    </location>
</feature>
<dbReference type="RefSeq" id="WP_013704597.1">
    <property type="nucleotide sequence ID" value="NC_015387.1"/>
</dbReference>
<gene>
    <name evidence="9" type="ordered locus">Marky_1819</name>
</gene>
<reference evidence="9 10" key="1">
    <citation type="journal article" date="2012" name="Stand. Genomic Sci.">
        <title>Complete genome sequence of the aerobic, heterotroph Marinithermus hydrothermalis type strain (T1(T)) from a deep-sea hydrothermal vent chimney.</title>
        <authorList>
            <person name="Copeland A."/>
            <person name="Gu W."/>
            <person name="Yasawong M."/>
            <person name="Lapidus A."/>
            <person name="Lucas S."/>
            <person name="Deshpande S."/>
            <person name="Pagani I."/>
            <person name="Tapia R."/>
            <person name="Cheng J.F."/>
            <person name="Goodwin L.A."/>
            <person name="Pitluck S."/>
            <person name="Liolios K."/>
            <person name="Ivanova N."/>
            <person name="Mavromatis K."/>
            <person name="Mikhailova N."/>
            <person name="Pati A."/>
            <person name="Chen A."/>
            <person name="Palaniappan K."/>
            <person name="Land M."/>
            <person name="Pan C."/>
            <person name="Brambilla E.M."/>
            <person name="Rohde M."/>
            <person name="Tindall B.J."/>
            <person name="Sikorski J."/>
            <person name="Goker M."/>
            <person name="Detter J.C."/>
            <person name="Bristow J."/>
            <person name="Eisen J.A."/>
            <person name="Markowitz V."/>
            <person name="Hugenholtz P."/>
            <person name="Kyrpides N.C."/>
            <person name="Klenk H.P."/>
            <person name="Woyke T."/>
        </authorList>
    </citation>
    <scope>NUCLEOTIDE SEQUENCE [LARGE SCALE GENOMIC DNA]</scope>
    <source>
        <strain evidence="10">DSM 14884 / JCM 11576 / T1</strain>
    </source>
</reference>
<dbReference type="InterPro" id="IPR048395">
    <property type="entry name" value="Glyco_hydro_31_C"/>
</dbReference>
<comment type="similarity">
    <text evidence="1 4">Belongs to the glycosyl hydrolase 31 family.</text>
</comment>
<evidence type="ECO:0000256" key="5">
    <source>
        <dbReference type="SAM" id="MobiDB-lite"/>
    </source>
</evidence>
<dbReference type="PANTHER" id="PTHR22762:SF120">
    <property type="entry name" value="HETEROGLYCAN GLUCOSIDASE 1"/>
    <property type="match status" value="1"/>
</dbReference>